<proteinExistence type="predicted"/>
<dbReference type="PANTHER" id="PTHR36558:SF1">
    <property type="entry name" value="RESTRICTION ENDONUCLEASE DOMAIN-CONTAINING PROTEIN-RELATED"/>
    <property type="match status" value="1"/>
</dbReference>
<dbReference type="InterPro" id="IPR011335">
    <property type="entry name" value="Restrct_endonuc-II-like"/>
</dbReference>
<name>A0ABR7MNX4_9BACT</name>
<reference evidence="2 3" key="1">
    <citation type="submission" date="2020-08" db="EMBL/GenBank/DDBJ databases">
        <title>Hymenobacter sp.</title>
        <authorList>
            <person name="Kim M.K."/>
        </authorList>
    </citation>
    <scope>NUCLEOTIDE SEQUENCE [LARGE SCALE GENOMIC DNA]</scope>
    <source>
        <strain evidence="2 3">BT507</strain>
    </source>
</reference>
<dbReference type="SUPFAM" id="SSF52980">
    <property type="entry name" value="Restriction endonuclease-like"/>
    <property type="match status" value="1"/>
</dbReference>
<feature type="domain" description="Putative restriction endonuclease" evidence="1">
    <location>
        <begin position="20"/>
        <end position="189"/>
    </location>
</feature>
<evidence type="ECO:0000259" key="1">
    <source>
        <dbReference type="Pfam" id="PF05685"/>
    </source>
</evidence>
<protein>
    <submittedName>
        <fullName evidence="2">Uma2 family endonuclease</fullName>
    </submittedName>
</protein>
<dbReference type="RefSeq" id="WP_187320982.1">
    <property type="nucleotide sequence ID" value="NZ_JACSCY010000017.1"/>
</dbReference>
<organism evidence="2 3">
    <name type="scientific">Hymenobacter citatus</name>
    <dbReference type="NCBI Taxonomy" id="2763506"/>
    <lineage>
        <taxon>Bacteria</taxon>
        <taxon>Pseudomonadati</taxon>
        <taxon>Bacteroidota</taxon>
        <taxon>Cytophagia</taxon>
        <taxon>Cytophagales</taxon>
        <taxon>Hymenobacteraceae</taxon>
        <taxon>Hymenobacter</taxon>
    </lineage>
</organism>
<dbReference type="CDD" id="cd06260">
    <property type="entry name" value="DUF820-like"/>
    <property type="match status" value="1"/>
</dbReference>
<comment type="caution">
    <text evidence="2">The sequence shown here is derived from an EMBL/GenBank/DDBJ whole genome shotgun (WGS) entry which is preliminary data.</text>
</comment>
<dbReference type="InterPro" id="IPR008538">
    <property type="entry name" value="Uma2"/>
</dbReference>
<accession>A0ABR7MNX4</accession>
<keyword evidence="2" id="KW-0378">Hydrolase</keyword>
<sequence>MPPITSLSQLDLSKRYTYADYLTWQFDEFVELIKGKVSRMSPAPRVVHQDILLNISAALKYTLRGRACRPYVAPFDVRLNNVTPNGDSGIATVVQPDICVICDPAKVDAKGCAGAPDWIIEILSPGNATHDIRVKFDLYEENGVGEYWIVFPDEKNVAAYVLTDGRYQLRGEFYQPGPIPVHTLLGFSLEWDEVFEGV</sequence>
<evidence type="ECO:0000313" key="2">
    <source>
        <dbReference type="EMBL" id="MBC6612765.1"/>
    </source>
</evidence>
<dbReference type="Gene3D" id="3.90.1570.10">
    <property type="entry name" value="tt1808, chain A"/>
    <property type="match status" value="1"/>
</dbReference>
<keyword evidence="3" id="KW-1185">Reference proteome</keyword>
<gene>
    <name evidence="2" type="ORF">H8B15_17715</name>
</gene>
<evidence type="ECO:0000313" key="3">
    <source>
        <dbReference type="Proteomes" id="UP000622017"/>
    </source>
</evidence>
<dbReference type="EMBL" id="JACSCY010000017">
    <property type="protein sequence ID" value="MBC6612765.1"/>
    <property type="molecule type" value="Genomic_DNA"/>
</dbReference>
<keyword evidence="2" id="KW-0540">Nuclease</keyword>
<dbReference type="GO" id="GO:0004519">
    <property type="term" value="F:endonuclease activity"/>
    <property type="evidence" value="ECO:0007669"/>
    <property type="project" value="UniProtKB-KW"/>
</dbReference>
<dbReference type="Proteomes" id="UP000622017">
    <property type="component" value="Unassembled WGS sequence"/>
</dbReference>
<dbReference type="Pfam" id="PF05685">
    <property type="entry name" value="Uma2"/>
    <property type="match status" value="1"/>
</dbReference>
<dbReference type="InterPro" id="IPR012296">
    <property type="entry name" value="Nuclease_put_TT1808"/>
</dbReference>
<keyword evidence="2" id="KW-0255">Endonuclease</keyword>
<dbReference type="PANTHER" id="PTHR36558">
    <property type="entry name" value="GLR1098 PROTEIN"/>
    <property type="match status" value="1"/>
</dbReference>